<dbReference type="PATRIC" id="fig|1454001.3.peg.2384"/>
<keyword evidence="1" id="KW-1133">Transmembrane helix</keyword>
<feature type="transmembrane region" description="Helical" evidence="1">
    <location>
        <begin position="122"/>
        <end position="141"/>
    </location>
</feature>
<dbReference type="STRING" id="1454001.AW08_02340"/>
<dbReference type="PANTHER" id="PTHR33979:SF2">
    <property type="entry name" value="PEPTIDASE M50B-LIKE-DOMAIN-CONTAINING PROTEIN"/>
    <property type="match status" value="1"/>
</dbReference>
<reference evidence="2" key="1">
    <citation type="submission" date="2014-02" db="EMBL/GenBank/DDBJ databases">
        <title>Expanding our view of genomic diversity in Candidatus Accumulibacter clades.</title>
        <authorList>
            <person name="Skennerton C.T."/>
            <person name="Barr J.J."/>
            <person name="Slater F.R."/>
            <person name="Bond P.L."/>
            <person name="Tyson G.W."/>
        </authorList>
    </citation>
    <scope>NUCLEOTIDE SEQUENCE [LARGE SCALE GENOMIC DNA]</scope>
</reference>
<feature type="transmembrane region" description="Helical" evidence="1">
    <location>
        <begin position="21"/>
        <end position="38"/>
    </location>
</feature>
<dbReference type="InterPro" id="IPR049500">
    <property type="entry name" value="Peptidase_M50B-like"/>
</dbReference>
<dbReference type="Proteomes" id="UP000020218">
    <property type="component" value="Unassembled WGS sequence"/>
</dbReference>
<feature type="transmembrane region" description="Helical" evidence="1">
    <location>
        <begin position="147"/>
        <end position="164"/>
    </location>
</feature>
<keyword evidence="1" id="KW-0472">Membrane</keyword>
<feature type="transmembrane region" description="Helical" evidence="1">
    <location>
        <begin position="171"/>
        <end position="186"/>
    </location>
</feature>
<gene>
    <name evidence="2" type="ORF">AW08_02340</name>
</gene>
<dbReference type="PANTHER" id="PTHR33979">
    <property type="entry name" value="OS02G0221600 PROTEIN"/>
    <property type="match status" value="1"/>
</dbReference>
<evidence type="ECO:0008006" key="4">
    <source>
        <dbReference type="Google" id="ProtNLM"/>
    </source>
</evidence>
<dbReference type="AlphaFoldDB" id="A0A011NQ52"/>
<evidence type="ECO:0000256" key="1">
    <source>
        <dbReference type="SAM" id="Phobius"/>
    </source>
</evidence>
<accession>A0A011NQ52</accession>
<feature type="transmembrane region" description="Helical" evidence="1">
    <location>
        <begin position="218"/>
        <end position="241"/>
    </location>
</feature>
<protein>
    <recommendedName>
        <fullName evidence="4">M50 family peptidase</fullName>
    </recommendedName>
</protein>
<keyword evidence="3" id="KW-1185">Reference proteome</keyword>
<evidence type="ECO:0000313" key="2">
    <source>
        <dbReference type="EMBL" id="EXI66757.1"/>
    </source>
</evidence>
<keyword evidence="1" id="KW-0812">Transmembrane</keyword>
<sequence>MTAPTGDAATAEGVPESRQPLRSLLGVLLLIAIIWQLPHGRTLLYPLSLLATCAHELGHGLTALLLGAHFESFALHADGSGVALWRGKPGRLDSALIAAGGLLAPSIAGSLLLMLSRWPRLARALLALIGGSLLLVVALWAHNLFGILFLLCAALSFLLAALWLSERGATFVLRLTAAILCLSWLQDVDYMFSASASIDGLPHASDTAIMAQALWLPYWFWGGVIATVSFAILALGLWFAVRPSRP</sequence>
<name>A0A011NQ52_9PROT</name>
<feature type="transmembrane region" description="Helical" evidence="1">
    <location>
        <begin position="95"/>
        <end position="115"/>
    </location>
</feature>
<organism evidence="2 3">
    <name type="scientific">Candidatus Accumulibacter adjunctus</name>
    <dbReference type="NCBI Taxonomy" id="1454001"/>
    <lineage>
        <taxon>Bacteria</taxon>
        <taxon>Pseudomonadati</taxon>
        <taxon>Pseudomonadota</taxon>
        <taxon>Betaproteobacteria</taxon>
        <taxon>Candidatus Accumulibacter</taxon>
    </lineage>
</organism>
<comment type="caution">
    <text evidence="2">The sequence shown here is derived from an EMBL/GenBank/DDBJ whole genome shotgun (WGS) entry which is preliminary data.</text>
</comment>
<dbReference type="Pfam" id="PF13398">
    <property type="entry name" value="Peptidase_M50B"/>
    <property type="match status" value="1"/>
</dbReference>
<dbReference type="EMBL" id="JFAX01000013">
    <property type="protein sequence ID" value="EXI66757.1"/>
    <property type="molecule type" value="Genomic_DNA"/>
</dbReference>
<evidence type="ECO:0000313" key="3">
    <source>
        <dbReference type="Proteomes" id="UP000020218"/>
    </source>
</evidence>
<proteinExistence type="predicted"/>